<evidence type="ECO:0000256" key="7">
    <source>
        <dbReference type="SAM" id="MobiDB-lite"/>
    </source>
</evidence>
<protein>
    <recommendedName>
        <fullName evidence="13">LPXTG cell wall anchor domain-containing protein</fullName>
    </recommendedName>
</protein>
<keyword evidence="5" id="KW-0732">Signal</keyword>
<keyword evidence="4" id="KW-0964">Secreted</keyword>
<dbReference type="KEGG" id="acht:bsdcttw_44080"/>
<gene>
    <name evidence="11" type="ORF">bsdcttw_44080</name>
</gene>
<feature type="domain" description="SpaA-like prealbumin fold" evidence="10">
    <location>
        <begin position="1465"/>
        <end position="1547"/>
    </location>
</feature>
<evidence type="ECO:0000256" key="6">
    <source>
        <dbReference type="ARBA" id="ARBA00023088"/>
    </source>
</evidence>
<dbReference type="Pfam" id="PF17963">
    <property type="entry name" value="Big_9"/>
    <property type="match status" value="1"/>
</dbReference>
<dbReference type="InterPro" id="IPR047589">
    <property type="entry name" value="DUF11_rpt"/>
</dbReference>
<dbReference type="InterPro" id="IPR008456">
    <property type="entry name" value="Collagen-bd_dom"/>
</dbReference>
<feature type="domain" description="Collagen binding" evidence="9">
    <location>
        <begin position="778"/>
        <end position="898"/>
    </location>
</feature>
<evidence type="ECO:0000313" key="11">
    <source>
        <dbReference type="EMBL" id="BCK01368.1"/>
    </source>
</evidence>
<evidence type="ECO:0000256" key="4">
    <source>
        <dbReference type="ARBA" id="ARBA00022525"/>
    </source>
</evidence>
<feature type="domain" description="SpaA-like prealbumin fold" evidence="10">
    <location>
        <begin position="1074"/>
        <end position="1167"/>
    </location>
</feature>
<dbReference type="InterPro" id="IPR008966">
    <property type="entry name" value="Adhesion_dom_sf"/>
</dbReference>
<feature type="domain" description="SpaA-like prealbumin fold" evidence="10">
    <location>
        <begin position="1269"/>
        <end position="1345"/>
    </location>
</feature>
<evidence type="ECO:0000256" key="3">
    <source>
        <dbReference type="ARBA" id="ARBA00022512"/>
    </source>
</evidence>
<accession>A0A7M3S9V0</accession>
<evidence type="ECO:0000259" key="9">
    <source>
        <dbReference type="Pfam" id="PF05737"/>
    </source>
</evidence>
<evidence type="ECO:0000313" key="12">
    <source>
        <dbReference type="Proteomes" id="UP000515703"/>
    </source>
</evidence>
<dbReference type="EMBL" id="AP023368">
    <property type="protein sequence ID" value="BCK01368.1"/>
    <property type="molecule type" value="Genomic_DNA"/>
</dbReference>
<reference evidence="11 12" key="1">
    <citation type="submission" date="2020-08" db="EMBL/GenBank/DDBJ databases">
        <title>Draft genome sequencing of an Anaerocolumna strain isolated from anoxic soil subjected to BSD treatment.</title>
        <authorList>
            <person name="Uek A."/>
            <person name="Tonouchi A."/>
        </authorList>
    </citation>
    <scope>NUCLEOTIDE SEQUENCE [LARGE SCALE GENOMIC DNA]</scope>
    <source>
        <strain evidence="11 12">CTTW</strain>
    </source>
</reference>
<dbReference type="Gene3D" id="2.60.40.1280">
    <property type="match status" value="1"/>
</dbReference>
<evidence type="ECO:0000256" key="5">
    <source>
        <dbReference type="ARBA" id="ARBA00022729"/>
    </source>
</evidence>
<keyword evidence="8" id="KW-0812">Transmembrane</keyword>
<dbReference type="SUPFAM" id="SSF49478">
    <property type="entry name" value="Cna protein B-type domain"/>
    <property type="match status" value="4"/>
</dbReference>
<comment type="similarity">
    <text evidence="2">Belongs to the serine-aspartate repeat-containing protein (SDr) family.</text>
</comment>
<dbReference type="Gene3D" id="2.60.40.3440">
    <property type="match status" value="1"/>
</dbReference>
<feature type="domain" description="Collagen binding" evidence="9">
    <location>
        <begin position="934"/>
        <end position="1049"/>
    </location>
</feature>
<feature type="domain" description="Collagen binding" evidence="9">
    <location>
        <begin position="196"/>
        <end position="308"/>
    </location>
</feature>
<reference evidence="11 12" key="2">
    <citation type="submission" date="2020-08" db="EMBL/GenBank/DDBJ databases">
        <authorList>
            <person name="Ueki A."/>
            <person name="Tonouchi A."/>
        </authorList>
    </citation>
    <scope>NUCLEOTIDE SEQUENCE [LARGE SCALE GENOMIC DNA]</scope>
    <source>
        <strain evidence="11 12">CTTW</strain>
    </source>
</reference>
<dbReference type="SUPFAM" id="SSF49401">
    <property type="entry name" value="Bacterial adhesins"/>
    <property type="match status" value="7"/>
</dbReference>
<feature type="compositionally biased region" description="Pro residues" evidence="7">
    <location>
        <begin position="1649"/>
        <end position="1689"/>
    </location>
</feature>
<evidence type="ECO:0000256" key="8">
    <source>
        <dbReference type="SAM" id="Phobius"/>
    </source>
</evidence>
<dbReference type="Pfam" id="PF05737">
    <property type="entry name" value="Collagen_bind"/>
    <property type="match status" value="5"/>
</dbReference>
<dbReference type="Pfam" id="PF17802">
    <property type="entry name" value="SpaA"/>
    <property type="match status" value="6"/>
</dbReference>
<comment type="subcellular location">
    <subcellularLocation>
        <location evidence="1">Secreted</location>
        <location evidence="1">Cell wall</location>
    </subcellularLocation>
</comment>
<feature type="region of interest" description="Disordered" evidence="7">
    <location>
        <begin position="1648"/>
        <end position="1729"/>
    </location>
</feature>
<evidence type="ECO:0008006" key="13">
    <source>
        <dbReference type="Google" id="ProtNLM"/>
    </source>
</evidence>
<feature type="domain" description="SpaA-like prealbumin fold" evidence="10">
    <location>
        <begin position="1371"/>
        <end position="1448"/>
    </location>
</feature>
<dbReference type="NCBIfam" id="TIGR01451">
    <property type="entry name" value="B_ant_repeat"/>
    <property type="match status" value="2"/>
</dbReference>
<feature type="domain" description="SpaA-like prealbumin fold" evidence="10">
    <location>
        <begin position="1172"/>
        <end position="1242"/>
    </location>
</feature>
<dbReference type="InterPro" id="IPR041033">
    <property type="entry name" value="SpaA_PFL_dom_1"/>
</dbReference>
<feature type="domain" description="Collagen binding" evidence="9">
    <location>
        <begin position="493"/>
        <end position="588"/>
    </location>
</feature>
<dbReference type="Gene3D" id="2.60.40.740">
    <property type="match status" value="6"/>
</dbReference>
<keyword evidence="8" id="KW-0472">Membrane</keyword>
<dbReference type="Proteomes" id="UP000515703">
    <property type="component" value="Chromosome"/>
</dbReference>
<dbReference type="InterPro" id="IPR013783">
    <property type="entry name" value="Ig-like_fold"/>
</dbReference>
<evidence type="ECO:0000256" key="2">
    <source>
        <dbReference type="ARBA" id="ARBA00007257"/>
    </source>
</evidence>
<dbReference type="RefSeq" id="WP_207726451.1">
    <property type="nucleotide sequence ID" value="NZ_AP023368.1"/>
</dbReference>
<dbReference type="InterPro" id="IPR011252">
    <property type="entry name" value="Fibrogen-bd_dom1"/>
</dbReference>
<keyword evidence="6" id="KW-0572">Peptidoglycan-anchor</keyword>
<keyword evidence="8" id="KW-1133">Transmembrane helix</keyword>
<feature type="domain" description="Collagen binding" evidence="9">
    <location>
        <begin position="328"/>
        <end position="453"/>
    </location>
</feature>
<evidence type="ECO:0000256" key="1">
    <source>
        <dbReference type="ARBA" id="ARBA00004191"/>
    </source>
</evidence>
<dbReference type="GO" id="GO:0007155">
    <property type="term" value="P:cell adhesion"/>
    <property type="evidence" value="ECO:0007669"/>
    <property type="project" value="InterPro"/>
</dbReference>
<organism evidence="11 12">
    <name type="scientific">Anaerocolumna chitinilytica</name>
    <dbReference type="NCBI Taxonomy" id="1727145"/>
    <lineage>
        <taxon>Bacteria</taxon>
        <taxon>Bacillati</taxon>
        <taxon>Bacillota</taxon>
        <taxon>Clostridia</taxon>
        <taxon>Lachnospirales</taxon>
        <taxon>Lachnospiraceae</taxon>
        <taxon>Anaerocolumna</taxon>
    </lineage>
</organism>
<dbReference type="PANTHER" id="PTHR36108:SF13">
    <property type="entry name" value="COLOSSIN-B-RELATED"/>
    <property type="match status" value="1"/>
</dbReference>
<keyword evidence="3" id="KW-0134">Cell wall</keyword>
<feature type="domain" description="SpaA-like prealbumin fold" evidence="10">
    <location>
        <begin position="1558"/>
        <end position="1643"/>
    </location>
</feature>
<dbReference type="Gene3D" id="2.60.40.10">
    <property type="entry name" value="Immunoglobulins"/>
    <property type="match status" value="6"/>
</dbReference>
<name>A0A7M3S9V0_9FIRM</name>
<evidence type="ECO:0000259" key="10">
    <source>
        <dbReference type="Pfam" id="PF17802"/>
    </source>
</evidence>
<proteinExistence type="inferred from homology"/>
<sequence>MFIKKGRTTLILILILSMIMNLPLPALGLGTHVKADTGQDLGNIFDKVELTTGSEPYTVLPLDQPLQITQDMSVGLLFYWSIPEGQDVQAGDYAEINVPAAFLPIANASGNLLMSNGESAGTFNFDKDTRILKLVFNDALSLNGSYSENRDGTVGIILKFDLTKFEDDTSQTVHFEYMEKLDFTVTVKPGSGGTVITKNEIHEAQNAKEVTWTVDVNTSLDNITDAVFKDIIPAGLELVSGSVKKYPLTVGYNGKITQGAEESITPVMEAGGFSVPMGHIQSAYRFIYKTKIVSYTSGPYTNNATLSDGGSLLGTASSTIPNFPRSAMIEKNGSAAYNNDGNASVIHWTIDVNKAESIVTGAAISETISDNQTIKNNTIKVYKLIKSGSSWSQGADVTDAIKAINSLDMDGNLQFPINMGDLKEGAYRIVYDAGIIYGDNYYYEDNKSSLTCTNKATLTDGGVYVADAEKSINVTRGAILSKSAINSISYSAKTITWTIVANTGNQSINGAVVHDQLPDGLTLKANSVKVMNENGSLIDTPSITPDGSGNFTITLGNINAKRTITYVTDIQPNFYGSEFKNKAWLSGTGTGVGPGTTAEQALEKSITPTIVNSYTKGTLTTTTTVPGSDSITYKGIDYDAKTMSWQLTVKPIKRAVEELTITDSFPNNGMVFLPETLRVLAGNTVLTLGTDYTIEAPAGGSTDYQNGFVLKLIGNPWQGSDYHIYYKTSFDLNTPGIVPVTQNKYLNHVVFTGKTSDGPFTVTPTDAYYQLDSTAYNNGKKDGSLDLQTRQISWQIYTNYLSVNKGADITVADTYEAGQHLLPETFTVTKYKLNASGTPILDSTPLIPGTDYILTAAGDGFNLTITKEPDKAYVIQYKTQIDGLSKASYKNSATVTKDGDSVLYEKTVTYPDWDNFIAKTAVDVDSNMKVYPDDEINWKVVLNKSLSEITNGVFTDVISSGHVYVNGSLKVYQITNVNTNDRIEISPSDTTFELKSEAGVNPGEWNLTVSFKNNITSRYEIEYKTVVTAKEGTIKNNAKFTGTGVNKSSNANNGAGFTVTQTAFGTGGGTTNKGKITINKVDKDTGNLINTSPAVFELYYMLNDTKMVISGSGQSTANGVLTYSGLSFRTYYLKELSAPNGYYLNDTVYPITLNSSNKNITQVVENEAKKAIQIVKTDKYDPSKKLEGAKYRLLKIADDGTVTTVEEKATDANGQLLFSGLEFGKYKVLEIEAPNKYQLPTEGESDLLEIKTGTNSPLVVPMTNESKRTLKVIKEDKEDSGKKLEGAVFKLFDASNIQIGDTYTSDSHGEIKIPDLDNGTYTLKEISAPENYQLPQITETVININRATDLSSDGTGDNIVTQIIKNASLKTIKIIKVDSEDTSKTLPGAEFKLYDSNHILIGTYTTDSNGEIIISGLKVGSYKLEETKAPAGYKLPDNPVTPVEITYDTDYDTILPSIGNEVYRSIKIIKVDKDDTSVVLKDAEFQLWKDGIKVADKIMTDESGVAVIPNLLLGKYKLIETKAPEGYITLSDSQIGIEIKVGSPIQIPITVENDLLRTLVIKKVDAGNTTKLLEGAEFTVKAPDGTTKTLKTGADGTAVLSGLTFGSYVITETKAPTGYLIMSLPKTVITDNSQKIFTVEIGNALYIPSPNPSPEPSVTPSPTPTPTAEPTPTPSKGPEPTNKPTPTPEPITEATKEDTPKGGTVPVPDGSKTEVGEKPSNGTVKVDDKGKWTYTPDSGYTGKDKFSIIVKHPDGSKEEVVVEIDVDKIPLGNVKPKPNDTAEDVKIPKTGETVPLGLLPAMIGGITGGIIMIFSRKKKTRS</sequence>
<dbReference type="GO" id="GO:0005518">
    <property type="term" value="F:collagen binding"/>
    <property type="evidence" value="ECO:0007669"/>
    <property type="project" value="InterPro"/>
</dbReference>
<feature type="transmembrane region" description="Helical" evidence="8">
    <location>
        <begin position="1794"/>
        <end position="1814"/>
    </location>
</feature>
<keyword evidence="12" id="KW-1185">Reference proteome</keyword>
<dbReference type="PANTHER" id="PTHR36108">
    <property type="entry name" value="COLOSSIN-B-RELATED"/>
    <property type="match status" value="1"/>
</dbReference>